<name>A0A3M7H3R8_HORWE</name>
<evidence type="ECO:0000256" key="2">
    <source>
        <dbReference type="SAM" id="MobiDB-lite"/>
    </source>
</evidence>
<feature type="region of interest" description="Disordered" evidence="2">
    <location>
        <begin position="213"/>
        <end position="255"/>
    </location>
</feature>
<reference evidence="3 4" key="1">
    <citation type="journal article" date="2018" name="BMC Genomics">
        <title>Genomic evidence for intraspecific hybridization in a clonal and extremely halotolerant yeast.</title>
        <authorList>
            <person name="Gostincar C."/>
            <person name="Stajich J.E."/>
            <person name="Zupancic J."/>
            <person name="Zalar P."/>
            <person name="Gunde-Cimerman N."/>
        </authorList>
    </citation>
    <scope>NUCLEOTIDE SEQUENCE [LARGE SCALE GENOMIC DNA]</scope>
    <source>
        <strain evidence="3 4">EXF-171</strain>
    </source>
</reference>
<protein>
    <submittedName>
        <fullName evidence="3">Uncharacterized protein</fullName>
    </submittedName>
</protein>
<proteinExistence type="predicted"/>
<accession>A0A3M7H3R8</accession>
<dbReference type="EMBL" id="QWIQ01000095">
    <property type="protein sequence ID" value="RMZ08050.1"/>
    <property type="molecule type" value="Genomic_DNA"/>
</dbReference>
<feature type="compositionally biased region" description="Polar residues" evidence="2">
    <location>
        <begin position="360"/>
        <end position="371"/>
    </location>
</feature>
<dbReference type="AlphaFoldDB" id="A0A3M7H3R8"/>
<dbReference type="Proteomes" id="UP000281468">
    <property type="component" value="Unassembled WGS sequence"/>
</dbReference>
<sequence>MDNVADQGSSREHQKTTDVLLMDLMSLALGWEFDGASEQRALVKRLYQAAQEERKAANSSFLCLREKLASYEKEIDSLRAKLANTEATTDDSQHSEIGKKTLDEVEKEGSSNVHSKQFGPQQSLQGTGVASYPSSSANISIGGTSPSVGSSNPRKRQKTCQTPSESLPLPPPSPPATMSSSASERLAEVVATRDSRIGELEEQNRRQARQIEFLESKQAEADRRESVSNRSERNCTACGSPDDSNPNIQRSTARRKENAAAVAAARAAVANRKVYFAPAPIAPKYLQNPQLERDNGTALRAMLALEKPSQIVAVDCFPGREWKVSLCELPKQETEEESAEIKREANSEEGEEKAVAQYSERPQAQGYTTLQERPKSGRSSSQAVVSSVLEFGLDADKGRKRSLPVEESANDWLWRKAICEYCWTHRTFCDFQGYGPRFNPTERKMLIIQAGNAILARA</sequence>
<feature type="compositionally biased region" description="Polar residues" evidence="2">
    <location>
        <begin position="242"/>
        <end position="251"/>
    </location>
</feature>
<keyword evidence="1" id="KW-0175">Coiled coil</keyword>
<evidence type="ECO:0000313" key="3">
    <source>
        <dbReference type="EMBL" id="RMZ08050.1"/>
    </source>
</evidence>
<feature type="coiled-coil region" evidence="1">
    <location>
        <begin position="61"/>
        <end position="88"/>
    </location>
</feature>
<feature type="compositionally biased region" description="Polar residues" evidence="2">
    <location>
        <begin position="110"/>
        <end position="152"/>
    </location>
</feature>
<evidence type="ECO:0000313" key="4">
    <source>
        <dbReference type="Proteomes" id="UP000281468"/>
    </source>
</evidence>
<dbReference type="VEuPathDB" id="FungiDB:BTJ68_12010"/>
<comment type="caution">
    <text evidence="3">The sequence shown here is derived from an EMBL/GenBank/DDBJ whole genome shotgun (WGS) entry which is preliminary data.</text>
</comment>
<evidence type="ECO:0000256" key="1">
    <source>
        <dbReference type="SAM" id="Coils"/>
    </source>
</evidence>
<gene>
    <name evidence="3" type="ORF">D0862_04069</name>
</gene>
<organism evidence="3 4">
    <name type="scientific">Hortaea werneckii</name>
    <name type="common">Black yeast</name>
    <name type="synonym">Cladosporium werneckii</name>
    <dbReference type="NCBI Taxonomy" id="91943"/>
    <lineage>
        <taxon>Eukaryota</taxon>
        <taxon>Fungi</taxon>
        <taxon>Dikarya</taxon>
        <taxon>Ascomycota</taxon>
        <taxon>Pezizomycotina</taxon>
        <taxon>Dothideomycetes</taxon>
        <taxon>Dothideomycetidae</taxon>
        <taxon>Mycosphaerellales</taxon>
        <taxon>Teratosphaeriaceae</taxon>
        <taxon>Hortaea</taxon>
    </lineage>
</organism>
<feature type="compositionally biased region" description="Basic and acidic residues" evidence="2">
    <location>
        <begin position="213"/>
        <end position="233"/>
    </location>
</feature>
<feature type="region of interest" description="Disordered" evidence="2">
    <location>
        <begin position="103"/>
        <end position="188"/>
    </location>
</feature>
<feature type="region of interest" description="Disordered" evidence="2">
    <location>
        <begin position="333"/>
        <end position="381"/>
    </location>
</feature>